<gene>
    <name evidence="13" type="ORF">K461DRAFT_323969</name>
</gene>
<dbReference type="AlphaFoldDB" id="A0A9P4IVX7"/>
<accession>A0A9P4IVX7</accession>
<feature type="compositionally biased region" description="Polar residues" evidence="10">
    <location>
        <begin position="492"/>
        <end position="505"/>
    </location>
</feature>
<evidence type="ECO:0000256" key="4">
    <source>
        <dbReference type="ARBA" id="ARBA00022618"/>
    </source>
</evidence>
<dbReference type="GO" id="GO:0051301">
    <property type="term" value="P:cell division"/>
    <property type="evidence" value="ECO:0007669"/>
    <property type="project" value="UniProtKB-KW"/>
</dbReference>
<evidence type="ECO:0008006" key="15">
    <source>
        <dbReference type="Google" id="ProtNLM"/>
    </source>
</evidence>
<proteinExistence type="inferred from homology"/>
<keyword evidence="14" id="KW-1185">Reference proteome</keyword>
<feature type="region of interest" description="Disordered" evidence="10">
    <location>
        <begin position="455"/>
        <end position="602"/>
    </location>
</feature>
<feature type="coiled-coil region" evidence="9">
    <location>
        <begin position="39"/>
        <end position="66"/>
    </location>
</feature>
<comment type="similarity">
    <text evidence="2">Belongs to the shugoshin family.</text>
</comment>
<evidence type="ECO:0000259" key="11">
    <source>
        <dbReference type="Pfam" id="PF07557"/>
    </source>
</evidence>
<dbReference type="InterPro" id="IPR011515">
    <property type="entry name" value="Shugoshin_C"/>
</dbReference>
<dbReference type="GO" id="GO:0045132">
    <property type="term" value="P:meiotic chromosome segregation"/>
    <property type="evidence" value="ECO:0007669"/>
    <property type="project" value="InterPro"/>
</dbReference>
<name>A0A9P4IVX7_9PEZI</name>
<dbReference type="Proteomes" id="UP000799439">
    <property type="component" value="Unassembled WGS sequence"/>
</dbReference>
<evidence type="ECO:0000259" key="12">
    <source>
        <dbReference type="Pfam" id="PF07558"/>
    </source>
</evidence>
<evidence type="ECO:0000256" key="7">
    <source>
        <dbReference type="ARBA" id="ARBA00023306"/>
    </source>
</evidence>
<reference evidence="13" key="1">
    <citation type="journal article" date="2020" name="Stud. Mycol.">
        <title>101 Dothideomycetes genomes: a test case for predicting lifestyles and emergence of pathogens.</title>
        <authorList>
            <person name="Haridas S."/>
            <person name="Albert R."/>
            <person name="Binder M."/>
            <person name="Bloem J."/>
            <person name="Labutti K."/>
            <person name="Salamov A."/>
            <person name="Andreopoulos B."/>
            <person name="Baker S."/>
            <person name="Barry K."/>
            <person name="Bills G."/>
            <person name="Bluhm B."/>
            <person name="Cannon C."/>
            <person name="Castanera R."/>
            <person name="Culley D."/>
            <person name="Daum C."/>
            <person name="Ezra D."/>
            <person name="Gonzalez J."/>
            <person name="Henrissat B."/>
            <person name="Kuo A."/>
            <person name="Liang C."/>
            <person name="Lipzen A."/>
            <person name="Lutzoni F."/>
            <person name="Magnuson J."/>
            <person name="Mondo S."/>
            <person name="Nolan M."/>
            <person name="Ohm R."/>
            <person name="Pangilinan J."/>
            <person name="Park H.-J."/>
            <person name="Ramirez L."/>
            <person name="Alfaro M."/>
            <person name="Sun H."/>
            <person name="Tritt A."/>
            <person name="Yoshinaga Y."/>
            <person name="Zwiers L.-H."/>
            <person name="Turgeon B."/>
            <person name="Goodwin S."/>
            <person name="Spatafora J."/>
            <person name="Crous P."/>
            <person name="Grigoriev I."/>
        </authorList>
    </citation>
    <scope>NUCLEOTIDE SEQUENCE</scope>
    <source>
        <strain evidence="13">CBS 260.36</strain>
    </source>
</reference>
<sequence length="602" mass="66245">MARLNEAPPQTESLEALKRRFVRQNRDLARINTSQSLRIRSLEIEQSRLQTENLCLREEVLRLQNRLSDTLNDAQLPDLARVKNALEQQLAALGGVVAELGRFKRPEIEKLPADPSTWRPTVPNLHLAGGLEPRMPSILEDKSYPRRTLGGDEIRALRLSDHSNDSPDLGPPPVARFDCADPIKFDRSALKPMRAEDEQVEIPTELAVNLESRRKRRETTLRLMEAEPATETSESEPAQRSSAKRKLSVRDHEEPATTEVAEAHPFIFTRRSSSIPNMSGGQAEEEAVEKPTNDEIVEPVQLTATKERKILGEKSVNTSPRKVVVGKKSAKTMSKPLSTVETLDVTKTRARRPKSTSIPAPLIKEIEAPTIPSDPNAAVPPKTPSGSLFSPTPEPSTLPQETDQPTDPATAANLEGVRRPSRRSRAVQSYAEPSLNTKMRRPTKELIDAVVLKAATAGGRSTSTGAKIKPEPSDDEPDWRTLLAAEPGSPLSAKTGTTASESGSTVMRRADKGLEDRMRDLEVREPQPRIQTQRRSSLGASRRHSSVISGDEAREALSSSPSREREQELSAPPAVVNRPTAAAGSVMRIERATAGRRRSMMV</sequence>
<evidence type="ECO:0000256" key="10">
    <source>
        <dbReference type="SAM" id="MobiDB-lite"/>
    </source>
</evidence>
<evidence type="ECO:0000256" key="1">
    <source>
        <dbReference type="ARBA" id="ARBA00004584"/>
    </source>
</evidence>
<evidence type="ECO:0000256" key="6">
    <source>
        <dbReference type="ARBA" id="ARBA00023054"/>
    </source>
</evidence>
<evidence type="ECO:0000256" key="9">
    <source>
        <dbReference type="SAM" id="Coils"/>
    </source>
</evidence>
<feature type="compositionally biased region" description="Basic and acidic residues" evidence="10">
    <location>
        <begin position="508"/>
        <end position="527"/>
    </location>
</feature>
<dbReference type="GO" id="GO:0000779">
    <property type="term" value="C:condensed chromosome, centromeric region"/>
    <property type="evidence" value="ECO:0007669"/>
    <property type="project" value="UniProtKB-ARBA"/>
</dbReference>
<evidence type="ECO:0000256" key="8">
    <source>
        <dbReference type="ARBA" id="ARBA00023328"/>
    </source>
</evidence>
<dbReference type="Pfam" id="PF07558">
    <property type="entry name" value="Shugoshin_N"/>
    <property type="match status" value="1"/>
</dbReference>
<keyword evidence="3" id="KW-0158">Chromosome</keyword>
<evidence type="ECO:0000313" key="14">
    <source>
        <dbReference type="Proteomes" id="UP000799439"/>
    </source>
</evidence>
<keyword evidence="7" id="KW-0131">Cell cycle</keyword>
<comment type="subcellular location">
    <subcellularLocation>
        <location evidence="1">Chromosome</location>
        <location evidence="1">Centromere</location>
    </subcellularLocation>
</comment>
<dbReference type="Pfam" id="PF07557">
    <property type="entry name" value="Shugoshin_C"/>
    <property type="match status" value="1"/>
</dbReference>
<dbReference type="OrthoDB" id="5394106at2759"/>
<feature type="region of interest" description="Disordered" evidence="10">
    <location>
        <begin position="321"/>
        <end position="442"/>
    </location>
</feature>
<comment type="caution">
    <text evidence="13">The sequence shown here is derived from an EMBL/GenBank/DDBJ whole genome shotgun (WGS) entry which is preliminary data.</text>
</comment>
<dbReference type="InterPro" id="IPR011516">
    <property type="entry name" value="Shugoshin_N"/>
</dbReference>
<feature type="compositionally biased region" description="Polar residues" evidence="10">
    <location>
        <begin position="331"/>
        <end position="341"/>
    </location>
</feature>
<dbReference type="EMBL" id="ML996091">
    <property type="protein sequence ID" value="KAF2149481.1"/>
    <property type="molecule type" value="Genomic_DNA"/>
</dbReference>
<keyword evidence="5" id="KW-0159">Chromosome partition</keyword>
<keyword evidence="8" id="KW-0137">Centromere</keyword>
<keyword evidence="6 9" id="KW-0175">Coiled coil</keyword>
<evidence type="ECO:0000256" key="5">
    <source>
        <dbReference type="ARBA" id="ARBA00022829"/>
    </source>
</evidence>
<feature type="compositionally biased region" description="Polar residues" evidence="10">
    <location>
        <begin position="270"/>
        <end position="280"/>
    </location>
</feature>
<feature type="region of interest" description="Disordered" evidence="10">
    <location>
        <begin position="219"/>
        <end position="301"/>
    </location>
</feature>
<feature type="domain" description="Shugoshin N-terminal coiled-coil" evidence="12">
    <location>
        <begin position="17"/>
        <end position="61"/>
    </location>
</feature>
<evidence type="ECO:0000313" key="13">
    <source>
        <dbReference type="EMBL" id="KAF2149481.1"/>
    </source>
</evidence>
<keyword evidence="4" id="KW-0132">Cell division</keyword>
<evidence type="ECO:0000256" key="3">
    <source>
        <dbReference type="ARBA" id="ARBA00022454"/>
    </source>
</evidence>
<organism evidence="13 14">
    <name type="scientific">Myriangium duriaei CBS 260.36</name>
    <dbReference type="NCBI Taxonomy" id="1168546"/>
    <lineage>
        <taxon>Eukaryota</taxon>
        <taxon>Fungi</taxon>
        <taxon>Dikarya</taxon>
        <taxon>Ascomycota</taxon>
        <taxon>Pezizomycotina</taxon>
        <taxon>Dothideomycetes</taxon>
        <taxon>Dothideomycetidae</taxon>
        <taxon>Myriangiales</taxon>
        <taxon>Myriangiaceae</taxon>
        <taxon>Myriangium</taxon>
    </lineage>
</organism>
<protein>
    <recommendedName>
        <fullName evidence="15">Shugoshin C-terminal domain-containing protein</fullName>
    </recommendedName>
</protein>
<evidence type="ECO:0000256" key="2">
    <source>
        <dbReference type="ARBA" id="ARBA00010845"/>
    </source>
</evidence>
<feature type="compositionally biased region" description="Polar residues" evidence="10">
    <location>
        <begin position="384"/>
        <end position="407"/>
    </location>
</feature>
<feature type="domain" description="Shugoshin C-terminal" evidence="11">
    <location>
        <begin position="419"/>
        <end position="441"/>
    </location>
</feature>
<feature type="compositionally biased region" description="Low complexity" evidence="10">
    <location>
        <begin position="226"/>
        <end position="238"/>
    </location>
</feature>
<feature type="compositionally biased region" description="Polar residues" evidence="10">
    <location>
        <begin position="529"/>
        <end position="539"/>
    </location>
</feature>
<dbReference type="GO" id="GO:0005634">
    <property type="term" value="C:nucleus"/>
    <property type="evidence" value="ECO:0007669"/>
    <property type="project" value="InterPro"/>
</dbReference>